<protein>
    <submittedName>
        <fullName evidence="2">Uncharacterized protein</fullName>
    </submittedName>
</protein>
<dbReference type="Proteomes" id="UP001321749">
    <property type="component" value="Unassembled WGS sequence"/>
</dbReference>
<feature type="compositionally biased region" description="Basic and acidic residues" evidence="1">
    <location>
        <begin position="180"/>
        <end position="197"/>
    </location>
</feature>
<feature type="non-terminal residue" evidence="2">
    <location>
        <position position="687"/>
    </location>
</feature>
<feature type="region of interest" description="Disordered" evidence="1">
    <location>
        <begin position="162"/>
        <end position="260"/>
    </location>
</feature>
<sequence>MDSQYQQYTRPKTFRKLSNASSIITDIFRPETAEDIIQRKIKQANDRDTARDLINFLRNTSPPPHNYMSFPDKFASSPSAKKPKSKKKHMHHLFCLSFWKKSKSAKAKNQQKQSSTAGLIKLPDSAVAGRTIGGHRHIAISIPVEYAHLDLPPAATMITNTTILKPGEEKPVEPRSPQTRARDQEKTAARSRLHERVANTSVGAHTCSLPSTSSSPHPHELTPLQEDRESKSSRVLVAGSSPVRNNPINEGVVPAPPQLKGHPLLVRQRTSVGSFHTTASSDSIQSEAVTIRSLSPPLHLPLIALGDASPTKSTTTIDRKSLLDAAEQTSCGSLSEPPNHQATLVSLGTSSSGDYETPIESRLSPLFPPLSPPAFRPPCRMTNLKITPVVTVANIPPTSPSSRHRASNAILKKTSFGVVPQIQITASSPQKSNLHHMSSLTNMRSTTSIERIVLSQHTTTTATAPSPGNTSQNNPELSRRSASHQSLLRRYEQLQSSGNREIDILAARLDQSESANQRWMNAMVPLFEMLTERLCPSSISSPLSRSYTSLRQESGTPATPTPPPSSPTSARPKSRRGNHPHQQSSLWLSQPASHESLDWAGINIRRGGRRVLRGAGSSRDRYGHQGQEEEEEAQAAQETLFRDIVFRDPRLGFGGLLGGGEVAVDRCPTRSGKRETLMGDDEGEFAR</sequence>
<reference evidence="2" key="1">
    <citation type="journal article" date="2023" name="Mol. Phylogenet. Evol.">
        <title>Genome-scale phylogeny and comparative genomics of the fungal order Sordariales.</title>
        <authorList>
            <person name="Hensen N."/>
            <person name="Bonometti L."/>
            <person name="Westerberg I."/>
            <person name="Brannstrom I.O."/>
            <person name="Guillou S."/>
            <person name="Cros-Aarteil S."/>
            <person name="Calhoun S."/>
            <person name="Haridas S."/>
            <person name="Kuo A."/>
            <person name="Mondo S."/>
            <person name="Pangilinan J."/>
            <person name="Riley R."/>
            <person name="LaButti K."/>
            <person name="Andreopoulos B."/>
            <person name="Lipzen A."/>
            <person name="Chen C."/>
            <person name="Yan M."/>
            <person name="Daum C."/>
            <person name="Ng V."/>
            <person name="Clum A."/>
            <person name="Steindorff A."/>
            <person name="Ohm R.A."/>
            <person name="Martin F."/>
            <person name="Silar P."/>
            <person name="Natvig D.O."/>
            <person name="Lalanne C."/>
            <person name="Gautier V."/>
            <person name="Ament-Velasquez S.L."/>
            <person name="Kruys A."/>
            <person name="Hutchinson M.I."/>
            <person name="Powell A.J."/>
            <person name="Barry K."/>
            <person name="Miller A.N."/>
            <person name="Grigoriev I.V."/>
            <person name="Debuchy R."/>
            <person name="Gladieux P."/>
            <person name="Hiltunen Thoren M."/>
            <person name="Johannesson H."/>
        </authorList>
    </citation>
    <scope>NUCLEOTIDE SEQUENCE</scope>
    <source>
        <strain evidence="2">PSN324</strain>
    </source>
</reference>
<feature type="region of interest" description="Disordered" evidence="1">
    <location>
        <begin position="541"/>
        <end position="590"/>
    </location>
</feature>
<proteinExistence type="predicted"/>
<keyword evidence="3" id="KW-1185">Reference proteome</keyword>
<evidence type="ECO:0000313" key="2">
    <source>
        <dbReference type="EMBL" id="KAK4456664.1"/>
    </source>
</evidence>
<feature type="compositionally biased region" description="Basic and acidic residues" evidence="1">
    <location>
        <begin position="217"/>
        <end position="232"/>
    </location>
</feature>
<evidence type="ECO:0000256" key="1">
    <source>
        <dbReference type="SAM" id="MobiDB-lite"/>
    </source>
</evidence>
<evidence type="ECO:0000313" key="3">
    <source>
        <dbReference type="Proteomes" id="UP001321749"/>
    </source>
</evidence>
<gene>
    <name evidence="2" type="ORF">QBC42DRAFT_292371</name>
</gene>
<accession>A0AAV9H6I1</accession>
<name>A0AAV9H6I1_9PEZI</name>
<reference evidence="2" key="2">
    <citation type="submission" date="2023-06" db="EMBL/GenBank/DDBJ databases">
        <authorList>
            <consortium name="Lawrence Berkeley National Laboratory"/>
            <person name="Mondo S.J."/>
            <person name="Hensen N."/>
            <person name="Bonometti L."/>
            <person name="Westerberg I."/>
            <person name="Brannstrom I.O."/>
            <person name="Guillou S."/>
            <person name="Cros-Aarteil S."/>
            <person name="Calhoun S."/>
            <person name="Haridas S."/>
            <person name="Kuo A."/>
            <person name="Pangilinan J."/>
            <person name="Riley R."/>
            <person name="Labutti K."/>
            <person name="Andreopoulos B."/>
            <person name="Lipzen A."/>
            <person name="Chen C."/>
            <person name="Yanf M."/>
            <person name="Daum C."/>
            <person name="Ng V."/>
            <person name="Clum A."/>
            <person name="Steindorff A."/>
            <person name="Ohm R."/>
            <person name="Martin F."/>
            <person name="Silar P."/>
            <person name="Natvig D."/>
            <person name="Lalanne C."/>
            <person name="Gautier V."/>
            <person name="Ament-Velasquez S.L."/>
            <person name="Kruys A."/>
            <person name="Hutchinson M.I."/>
            <person name="Powell A.J."/>
            <person name="Barry K."/>
            <person name="Miller A.N."/>
            <person name="Grigoriev I.V."/>
            <person name="Debuchy R."/>
            <person name="Gladieux P."/>
            <person name="Thoren M.H."/>
            <person name="Johannesson H."/>
        </authorList>
    </citation>
    <scope>NUCLEOTIDE SEQUENCE</scope>
    <source>
        <strain evidence="2">PSN324</strain>
    </source>
</reference>
<feature type="compositionally biased region" description="Polar residues" evidence="1">
    <location>
        <begin position="580"/>
        <end position="590"/>
    </location>
</feature>
<dbReference type="AlphaFoldDB" id="A0AAV9H6I1"/>
<comment type="caution">
    <text evidence="2">The sequence shown here is derived from an EMBL/GenBank/DDBJ whole genome shotgun (WGS) entry which is preliminary data.</text>
</comment>
<feature type="compositionally biased region" description="Basic and acidic residues" evidence="1">
    <location>
        <begin position="618"/>
        <end position="627"/>
    </location>
</feature>
<feature type="compositionally biased region" description="Polar residues" evidence="1">
    <location>
        <begin position="457"/>
        <end position="476"/>
    </location>
</feature>
<feature type="region of interest" description="Disordered" evidence="1">
    <location>
        <begin position="457"/>
        <end position="486"/>
    </location>
</feature>
<feature type="compositionally biased region" description="Low complexity" evidence="1">
    <location>
        <begin position="541"/>
        <end position="551"/>
    </location>
</feature>
<feature type="compositionally biased region" description="Low complexity" evidence="1">
    <location>
        <begin position="205"/>
        <end position="216"/>
    </location>
</feature>
<feature type="region of interest" description="Disordered" evidence="1">
    <location>
        <begin position="614"/>
        <end position="634"/>
    </location>
</feature>
<organism evidence="2 3">
    <name type="scientific">Cladorrhinum samala</name>
    <dbReference type="NCBI Taxonomy" id="585594"/>
    <lineage>
        <taxon>Eukaryota</taxon>
        <taxon>Fungi</taxon>
        <taxon>Dikarya</taxon>
        <taxon>Ascomycota</taxon>
        <taxon>Pezizomycotina</taxon>
        <taxon>Sordariomycetes</taxon>
        <taxon>Sordariomycetidae</taxon>
        <taxon>Sordariales</taxon>
        <taxon>Podosporaceae</taxon>
        <taxon>Cladorrhinum</taxon>
    </lineage>
</organism>
<dbReference type="EMBL" id="MU865180">
    <property type="protein sequence ID" value="KAK4456664.1"/>
    <property type="molecule type" value="Genomic_DNA"/>
</dbReference>